<dbReference type="GO" id="GO:0055070">
    <property type="term" value="P:copper ion homeostasis"/>
    <property type="evidence" value="ECO:0007669"/>
    <property type="project" value="InterPro"/>
</dbReference>
<dbReference type="Pfam" id="PF11382">
    <property type="entry name" value="MctB"/>
    <property type="match status" value="1"/>
</dbReference>
<accession>A0A2P8E248</accession>
<reference evidence="2 3" key="1">
    <citation type="submission" date="2018-03" db="EMBL/GenBank/DDBJ databases">
        <title>Genomic Encyclopedia of Archaeal and Bacterial Type Strains, Phase II (KMG-II): from individual species to whole genera.</title>
        <authorList>
            <person name="Goeker M."/>
        </authorList>
    </citation>
    <scope>NUCLEOTIDE SEQUENCE [LARGE SCALE GENOMIC DNA]</scope>
    <source>
        <strain evidence="2 3">DSM 45211</strain>
    </source>
</reference>
<evidence type="ECO:0000256" key="1">
    <source>
        <dbReference type="SAM" id="MobiDB-lite"/>
    </source>
</evidence>
<dbReference type="InterPro" id="IPR021522">
    <property type="entry name" value="MctB"/>
</dbReference>
<proteinExistence type="predicted"/>
<gene>
    <name evidence="2" type="ORF">CLV30_10711</name>
</gene>
<name>A0A2P8E248_9ACTN</name>
<organism evidence="2 3">
    <name type="scientific">Haloactinopolyspora alba</name>
    <dbReference type="NCBI Taxonomy" id="648780"/>
    <lineage>
        <taxon>Bacteria</taxon>
        <taxon>Bacillati</taxon>
        <taxon>Actinomycetota</taxon>
        <taxon>Actinomycetes</taxon>
        <taxon>Jiangellales</taxon>
        <taxon>Jiangellaceae</taxon>
        <taxon>Haloactinopolyspora</taxon>
    </lineage>
</organism>
<dbReference type="AlphaFoldDB" id="A0A2P8E248"/>
<dbReference type="EMBL" id="PYGE01000007">
    <property type="protein sequence ID" value="PSL03532.1"/>
    <property type="molecule type" value="Genomic_DNA"/>
</dbReference>
<evidence type="ECO:0000313" key="3">
    <source>
        <dbReference type="Proteomes" id="UP000243528"/>
    </source>
</evidence>
<dbReference type="GO" id="GO:0016020">
    <property type="term" value="C:membrane"/>
    <property type="evidence" value="ECO:0007669"/>
    <property type="project" value="InterPro"/>
</dbReference>
<dbReference type="RefSeq" id="WP_165358576.1">
    <property type="nucleotide sequence ID" value="NZ_PYGE01000007.1"/>
</dbReference>
<protein>
    <submittedName>
        <fullName evidence="2">Copper transport outer membrane protein MctB</fullName>
    </submittedName>
</protein>
<sequence>MIDFRYHLVSIIAVFFALAAGIVLGAGPLGETVDDTLADQTATLRDENRQLREDLAQSKADQEYQERFVDAVTPRLVNGELEGSNVAVVALPGAEDETVTAVRDVLTSAGATAELTVRIEPSWTDPDSEAVLDELATELVSSGTELPADADGFGRGATVLAAALMAPPVEEGSPTGAHETVDTATVTAFEESELIQLEQDASVAPSMAVLIAGSVSGDDAEQRLNRLAGLSARIDAVGQGAVVAGPAAIAESGLLSSMRDGDVADDVSTVDSVDLPSGRAAVVFALSEQASGETGNYGVVGETDGVLPPVPDTAPTDGATGSAEGNDAG</sequence>
<comment type="caution">
    <text evidence="2">The sequence shown here is derived from an EMBL/GenBank/DDBJ whole genome shotgun (WGS) entry which is preliminary data.</text>
</comment>
<evidence type="ECO:0000313" key="2">
    <source>
        <dbReference type="EMBL" id="PSL03532.1"/>
    </source>
</evidence>
<feature type="region of interest" description="Disordered" evidence="1">
    <location>
        <begin position="293"/>
        <end position="329"/>
    </location>
</feature>
<keyword evidence="3" id="KW-1185">Reference proteome</keyword>
<dbReference type="Proteomes" id="UP000243528">
    <property type="component" value="Unassembled WGS sequence"/>
</dbReference>